<feature type="domain" description="PAS" evidence="1">
    <location>
        <begin position="24"/>
        <end position="75"/>
    </location>
</feature>
<dbReference type="AlphaFoldDB" id="A0A3D8IDU5"/>
<dbReference type="RefSeq" id="WP_115551366.1">
    <property type="nucleotide sequence ID" value="NZ_CAONBV010000005.1"/>
</dbReference>
<organism evidence="2 3">
    <name type="scientific">Helicobacter ganmani</name>
    <dbReference type="NCBI Taxonomy" id="60246"/>
    <lineage>
        <taxon>Bacteria</taxon>
        <taxon>Pseudomonadati</taxon>
        <taxon>Campylobacterota</taxon>
        <taxon>Epsilonproteobacteria</taxon>
        <taxon>Campylobacterales</taxon>
        <taxon>Helicobacteraceae</taxon>
        <taxon>Helicobacter</taxon>
    </lineage>
</organism>
<gene>
    <name evidence="2" type="ORF">CQA43_04235</name>
</gene>
<dbReference type="NCBIfam" id="TIGR00229">
    <property type="entry name" value="sensory_box"/>
    <property type="match status" value="1"/>
</dbReference>
<dbReference type="GeneID" id="82535492"/>
<comment type="caution">
    <text evidence="2">The sequence shown here is derived from an EMBL/GenBank/DDBJ whole genome shotgun (WGS) entry which is preliminary data.</text>
</comment>
<accession>A0A3D8IDU5</accession>
<dbReference type="Pfam" id="PF08447">
    <property type="entry name" value="PAS_3"/>
    <property type="match status" value="1"/>
</dbReference>
<dbReference type="InterPro" id="IPR000014">
    <property type="entry name" value="PAS"/>
</dbReference>
<reference evidence="2 3" key="1">
    <citation type="submission" date="2018-04" db="EMBL/GenBank/DDBJ databases">
        <title>Novel Campyloabacter and Helicobacter Species and Strains.</title>
        <authorList>
            <person name="Mannion A.J."/>
            <person name="Shen Z."/>
            <person name="Fox J.G."/>
        </authorList>
    </citation>
    <scope>NUCLEOTIDE SEQUENCE [LARGE SCALE GENOMIC DNA]</scope>
    <source>
        <strain evidence="2 3">MIT 99-5101</strain>
    </source>
</reference>
<dbReference type="OrthoDB" id="9806477at2"/>
<proteinExistence type="predicted"/>
<evidence type="ECO:0000313" key="3">
    <source>
        <dbReference type="Proteomes" id="UP000256650"/>
    </source>
</evidence>
<name>A0A3D8IDU5_9HELI</name>
<dbReference type="CDD" id="cd00130">
    <property type="entry name" value="PAS"/>
    <property type="match status" value="1"/>
</dbReference>
<keyword evidence="3" id="KW-1185">Reference proteome</keyword>
<dbReference type="EMBL" id="NXLS01000003">
    <property type="protein sequence ID" value="RDU63339.1"/>
    <property type="molecule type" value="Genomic_DNA"/>
</dbReference>
<evidence type="ECO:0000259" key="1">
    <source>
        <dbReference type="PROSITE" id="PS50112"/>
    </source>
</evidence>
<dbReference type="InterPro" id="IPR013655">
    <property type="entry name" value="PAS_fold_3"/>
</dbReference>
<dbReference type="SUPFAM" id="SSF55785">
    <property type="entry name" value="PYP-like sensor domain (PAS domain)"/>
    <property type="match status" value="1"/>
</dbReference>
<evidence type="ECO:0000313" key="2">
    <source>
        <dbReference type="EMBL" id="RDU63339.1"/>
    </source>
</evidence>
<dbReference type="PROSITE" id="PS50112">
    <property type="entry name" value="PAS"/>
    <property type="match status" value="1"/>
</dbReference>
<dbReference type="Proteomes" id="UP000256650">
    <property type="component" value="Unassembled WGS sequence"/>
</dbReference>
<sequence length="167" mass="19551">MSKPKPIQKERQFNENEIIVSKTDLKGRILYGNRIFIELSGYAEKELLGKPHNIVRHPDMPKVIFKFLWSFIQQRKEIIAYVKNLSKDGSYYWVKAYVTPSFNGKGEIVGYHSIRLKPTEQAKKTINALYKELLEVEQREGIEKSQERLEQILAQKGVNYEEFVSTL</sequence>
<protein>
    <submittedName>
        <fullName evidence="2">PAS sensor protein</fullName>
    </submittedName>
</protein>
<dbReference type="InterPro" id="IPR035965">
    <property type="entry name" value="PAS-like_dom_sf"/>
</dbReference>
<dbReference type="Gene3D" id="3.30.450.20">
    <property type="entry name" value="PAS domain"/>
    <property type="match status" value="1"/>
</dbReference>